<evidence type="ECO:0000313" key="2">
    <source>
        <dbReference type="Proteomes" id="UP000479710"/>
    </source>
</evidence>
<comment type="caution">
    <text evidence="1">The sequence shown here is derived from an EMBL/GenBank/DDBJ whole genome shotgun (WGS) entry which is preliminary data.</text>
</comment>
<proteinExistence type="predicted"/>
<dbReference type="AlphaFoldDB" id="A0A6G1EF16"/>
<reference evidence="1 2" key="1">
    <citation type="submission" date="2019-11" db="EMBL/GenBank/DDBJ databases">
        <title>Whole genome sequence of Oryza granulata.</title>
        <authorList>
            <person name="Li W."/>
        </authorList>
    </citation>
    <scope>NUCLEOTIDE SEQUENCE [LARGE SCALE GENOMIC DNA]</scope>
    <source>
        <strain evidence="2">cv. Menghai</strain>
        <tissue evidence="1">Leaf</tissue>
    </source>
</reference>
<dbReference type="EMBL" id="SPHZ02000004">
    <property type="protein sequence ID" value="KAF0922533.1"/>
    <property type="molecule type" value="Genomic_DNA"/>
</dbReference>
<protein>
    <submittedName>
        <fullName evidence="1">Uncharacterized protein</fullName>
    </submittedName>
</protein>
<keyword evidence="2" id="KW-1185">Reference proteome</keyword>
<organism evidence="1 2">
    <name type="scientific">Oryza meyeriana var. granulata</name>
    <dbReference type="NCBI Taxonomy" id="110450"/>
    <lineage>
        <taxon>Eukaryota</taxon>
        <taxon>Viridiplantae</taxon>
        <taxon>Streptophyta</taxon>
        <taxon>Embryophyta</taxon>
        <taxon>Tracheophyta</taxon>
        <taxon>Spermatophyta</taxon>
        <taxon>Magnoliopsida</taxon>
        <taxon>Liliopsida</taxon>
        <taxon>Poales</taxon>
        <taxon>Poaceae</taxon>
        <taxon>BOP clade</taxon>
        <taxon>Oryzoideae</taxon>
        <taxon>Oryzeae</taxon>
        <taxon>Oryzinae</taxon>
        <taxon>Oryza</taxon>
        <taxon>Oryza meyeriana</taxon>
    </lineage>
</organism>
<dbReference type="Proteomes" id="UP000479710">
    <property type="component" value="Unassembled WGS sequence"/>
</dbReference>
<name>A0A6G1EF16_9ORYZ</name>
<accession>A0A6G1EF16</accession>
<evidence type="ECO:0000313" key="1">
    <source>
        <dbReference type="EMBL" id="KAF0922533.1"/>
    </source>
</evidence>
<gene>
    <name evidence="1" type="ORF">E2562_037836</name>
</gene>
<sequence>MMVTSSHSNAIESWASWLPPLLVTVPRPLTRTVTATAGSPYAPPCSMSHLDLDREARGRVQSVISALECLMPSLSLVITTVKLSSVDAAELDLTYSVAAPSSPRCT</sequence>